<keyword evidence="2" id="KW-1185">Reference proteome</keyword>
<evidence type="ECO:0000313" key="1">
    <source>
        <dbReference type="EMBL" id="KAH9319460.1"/>
    </source>
</evidence>
<accession>A0AA38LF20</accession>
<name>A0AA38LF20_TAXCH</name>
<comment type="caution">
    <text evidence="1">The sequence shown here is derived from an EMBL/GenBank/DDBJ whole genome shotgun (WGS) entry which is preliminary data.</text>
</comment>
<reference evidence="1 2" key="1">
    <citation type="journal article" date="2021" name="Nat. Plants">
        <title>The Taxus genome provides insights into paclitaxel biosynthesis.</title>
        <authorList>
            <person name="Xiong X."/>
            <person name="Gou J."/>
            <person name="Liao Q."/>
            <person name="Li Y."/>
            <person name="Zhou Q."/>
            <person name="Bi G."/>
            <person name="Li C."/>
            <person name="Du R."/>
            <person name="Wang X."/>
            <person name="Sun T."/>
            <person name="Guo L."/>
            <person name="Liang H."/>
            <person name="Lu P."/>
            <person name="Wu Y."/>
            <person name="Zhang Z."/>
            <person name="Ro D.K."/>
            <person name="Shang Y."/>
            <person name="Huang S."/>
            <person name="Yan J."/>
        </authorList>
    </citation>
    <scope>NUCLEOTIDE SEQUENCE [LARGE SCALE GENOMIC DNA]</scope>
    <source>
        <strain evidence="1">Ta-2019</strain>
    </source>
</reference>
<dbReference type="AlphaFoldDB" id="A0AA38LF20"/>
<feature type="non-terminal residue" evidence="1">
    <location>
        <position position="1"/>
    </location>
</feature>
<dbReference type="Proteomes" id="UP000824469">
    <property type="component" value="Unassembled WGS sequence"/>
</dbReference>
<feature type="non-terminal residue" evidence="1">
    <location>
        <position position="77"/>
    </location>
</feature>
<sequence>DMAVGKILAPEREVTAEKVLSHSTFPNLKQVYVEISPEMGQKEVDLLRFLLSNAPSLKLMRVIIPYCPKSIHTQMFT</sequence>
<dbReference type="EMBL" id="JAHRHJ020000004">
    <property type="protein sequence ID" value="KAH9319460.1"/>
    <property type="molecule type" value="Genomic_DNA"/>
</dbReference>
<proteinExistence type="predicted"/>
<protein>
    <recommendedName>
        <fullName evidence="3">FBD domain-containing protein</fullName>
    </recommendedName>
</protein>
<organism evidence="1 2">
    <name type="scientific">Taxus chinensis</name>
    <name type="common">Chinese yew</name>
    <name type="synonym">Taxus wallichiana var. chinensis</name>
    <dbReference type="NCBI Taxonomy" id="29808"/>
    <lineage>
        <taxon>Eukaryota</taxon>
        <taxon>Viridiplantae</taxon>
        <taxon>Streptophyta</taxon>
        <taxon>Embryophyta</taxon>
        <taxon>Tracheophyta</taxon>
        <taxon>Spermatophyta</taxon>
        <taxon>Pinopsida</taxon>
        <taxon>Pinidae</taxon>
        <taxon>Conifers II</taxon>
        <taxon>Cupressales</taxon>
        <taxon>Taxaceae</taxon>
        <taxon>Taxus</taxon>
    </lineage>
</organism>
<gene>
    <name evidence="1" type="ORF">KI387_021229</name>
</gene>
<evidence type="ECO:0000313" key="2">
    <source>
        <dbReference type="Proteomes" id="UP000824469"/>
    </source>
</evidence>
<evidence type="ECO:0008006" key="3">
    <source>
        <dbReference type="Google" id="ProtNLM"/>
    </source>
</evidence>